<comment type="caution">
    <text evidence="3">The sequence shown here is derived from an EMBL/GenBank/DDBJ whole genome shotgun (WGS) entry which is preliminary data.</text>
</comment>
<evidence type="ECO:0000313" key="3">
    <source>
        <dbReference type="EMBL" id="KAG6626555.1"/>
    </source>
</evidence>
<accession>A0A8T1N8D2</accession>
<proteinExistence type="inferred from homology"/>
<keyword evidence="2" id="KW-0328">Glycosyltransferase</keyword>
<keyword evidence="2" id="KW-0808">Transferase</keyword>
<evidence type="ECO:0000256" key="2">
    <source>
        <dbReference type="ARBA" id="ARBA00022676"/>
    </source>
</evidence>
<dbReference type="EMBL" id="CM031823">
    <property type="protein sequence ID" value="KAG6626555.1"/>
    <property type="molecule type" value="Genomic_DNA"/>
</dbReference>
<dbReference type="GO" id="GO:0035251">
    <property type="term" value="F:UDP-glucosyltransferase activity"/>
    <property type="evidence" value="ECO:0007669"/>
    <property type="project" value="TreeGrafter"/>
</dbReference>
<organism evidence="3 4">
    <name type="scientific">Carya illinoinensis</name>
    <name type="common">Pecan</name>
    <dbReference type="NCBI Taxonomy" id="32201"/>
    <lineage>
        <taxon>Eukaryota</taxon>
        <taxon>Viridiplantae</taxon>
        <taxon>Streptophyta</taxon>
        <taxon>Embryophyta</taxon>
        <taxon>Tracheophyta</taxon>
        <taxon>Spermatophyta</taxon>
        <taxon>Magnoliopsida</taxon>
        <taxon>eudicotyledons</taxon>
        <taxon>Gunneridae</taxon>
        <taxon>Pentapetalae</taxon>
        <taxon>rosids</taxon>
        <taxon>fabids</taxon>
        <taxon>Fagales</taxon>
        <taxon>Juglandaceae</taxon>
        <taxon>Carya</taxon>
    </lineage>
</organism>
<reference evidence="3" key="1">
    <citation type="submission" date="2020-12" db="EMBL/GenBank/DDBJ databases">
        <title>WGS assembly of Carya illinoinensis cv. Pawnee.</title>
        <authorList>
            <person name="Platts A."/>
            <person name="Shu S."/>
            <person name="Wright S."/>
            <person name="Barry K."/>
            <person name="Edger P."/>
            <person name="Pires J.C."/>
            <person name="Schmutz J."/>
        </authorList>
    </citation>
    <scope>NUCLEOTIDE SEQUENCE</scope>
    <source>
        <tissue evidence="3">Leaf</tissue>
    </source>
</reference>
<name>A0A8T1N8D2_CARIL</name>
<keyword evidence="4" id="KW-1185">Reference proteome</keyword>
<sequence length="244" mass="27122">MALETQNLHFVLLPHLSHGHLIPMADMAKLLAQHGVSVTIITTPINGARSKPVIDQATQSGLHIQLLQVQFPCSEVGLPEGCESMDALPSKDMLQNFLTGISMLQQPVEQLLIELKPSPSCIISDKYFAWTDRTARLPMITWPLFAEQFYNEKLAVQVLKIGVPVGAKFVVNWGLEEKHGVVVKREQVKIAIDQLMDEGDQVGQDRRKRARELGDMAKSAIEEGGSSYLSMKLLIQDIIEVCNK</sequence>
<gene>
    <name evidence="3" type="ORF">CIPAW_15G057300</name>
</gene>
<dbReference type="PANTHER" id="PTHR48047">
    <property type="entry name" value="GLYCOSYLTRANSFERASE"/>
    <property type="match status" value="1"/>
</dbReference>
<dbReference type="PANTHER" id="PTHR48047:SF182">
    <property type="entry name" value="GLYCOSYLTRANSFERASE"/>
    <property type="match status" value="1"/>
</dbReference>
<dbReference type="AlphaFoldDB" id="A0A8T1N8D2"/>
<comment type="similarity">
    <text evidence="1">Belongs to the UDP-glycosyltransferase family.</text>
</comment>
<protein>
    <submittedName>
        <fullName evidence="3">Uncharacterized protein</fullName>
    </submittedName>
</protein>
<evidence type="ECO:0000313" key="4">
    <source>
        <dbReference type="Proteomes" id="UP000811609"/>
    </source>
</evidence>
<dbReference type="Proteomes" id="UP000811609">
    <property type="component" value="Chromosome 15"/>
</dbReference>
<evidence type="ECO:0000256" key="1">
    <source>
        <dbReference type="ARBA" id="ARBA00009995"/>
    </source>
</evidence>